<dbReference type="Pfam" id="PF17131">
    <property type="entry name" value="LolA_like"/>
    <property type="match status" value="1"/>
</dbReference>
<dbReference type="Proteomes" id="UP001589836">
    <property type="component" value="Unassembled WGS sequence"/>
</dbReference>
<dbReference type="EMBL" id="JBHLTP010000004">
    <property type="protein sequence ID" value="MFC0523467.1"/>
    <property type="molecule type" value="Genomic_DNA"/>
</dbReference>
<dbReference type="PANTHER" id="PTHR37507">
    <property type="entry name" value="SPORULATION PROTEIN YDCC"/>
    <property type="match status" value="1"/>
</dbReference>
<evidence type="ECO:0000313" key="2">
    <source>
        <dbReference type="EMBL" id="MFC0523467.1"/>
    </source>
</evidence>
<dbReference type="Gene3D" id="2.50.20.10">
    <property type="entry name" value="Lipoprotein localisation LolA/LolB/LppX"/>
    <property type="match status" value="1"/>
</dbReference>
<dbReference type="SUPFAM" id="SSF89392">
    <property type="entry name" value="Prokaryotic lipoproteins and lipoprotein localization factors"/>
    <property type="match status" value="1"/>
</dbReference>
<dbReference type="PANTHER" id="PTHR37507:SF2">
    <property type="entry name" value="SPORULATION PROTEIN YDCC"/>
    <property type="match status" value="1"/>
</dbReference>
<dbReference type="PROSITE" id="PS51257">
    <property type="entry name" value="PROKAR_LIPOPROTEIN"/>
    <property type="match status" value="1"/>
</dbReference>
<dbReference type="RefSeq" id="WP_377346284.1">
    <property type="nucleotide sequence ID" value="NZ_JBHLTP010000004.1"/>
</dbReference>
<keyword evidence="3" id="KW-1185">Reference proteome</keyword>
<name>A0ABV6LM24_9BACI</name>
<evidence type="ECO:0000259" key="1">
    <source>
        <dbReference type="Pfam" id="PF17131"/>
    </source>
</evidence>
<gene>
    <name evidence="2" type="ORF">ACFFGV_07700</name>
</gene>
<keyword evidence="2" id="KW-0449">Lipoprotein</keyword>
<accession>A0ABV6LM24</accession>
<dbReference type="InterPro" id="IPR033399">
    <property type="entry name" value="TP_0789-like"/>
</dbReference>
<dbReference type="InterPro" id="IPR029046">
    <property type="entry name" value="LolA/LolB/LppX"/>
</dbReference>
<proteinExistence type="predicted"/>
<protein>
    <submittedName>
        <fullName evidence="2">Outer membrane lipoprotein carrier protein LolA</fullName>
    </submittedName>
</protein>
<reference evidence="2 3" key="1">
    <citation type="submission" date="2024-09" db="EMBL/GenBank/DDBJ databases">
        <authorList>
            <person name="Sun Q."/>
            <person name="Mori K."/>
        </authorList>
    </citation>
    <scope>NUCLEOTIDE SEQUENCE [LARGE SCALE GENOMIC DNA]</scope>
    <source>
        <strain evidence="2 3">NCAIM B.02529</strain>
    </source>
</reference>
<dbReference type="InterPro" id="IPR052944">
    <property type="entry name" value="Sporulation_related"/>
</dbReference>
<feature type="domain" description="Uncharacterized protein TP-0789" evidence="1">
    <location>
        <begin position="93"/>
        <end position="186"/>
    </location>
</feature>
<sequence length="357" mass="40371">MNKFILFIGIASIFIVGGCSTQASTSYSPSEIVTKAVEDRSNLKGFYMKGTYKITKGGKTIDRTEMEQWQDYERGNIKVISKNKTGEKTQSLNDGSSIIFYNSSQNNAFKTSSPQLSSEWVGSNQREQIQQTLNQTMKSHNMELVGEEAINGKDTYHLKATPKESNSIRGEEEYWISKESWMIMKSISKSGDVQVDYTVSELTLNPSFEEGTFTLDIPKDVDTKSLDESNLTKSITLEQAEEALGQSILQVTDKSYERLNIEKYDSTGFNRTEVSMEYIKDNKLQFALSVFPAPEEDDEPLPNIDLVEVRGTEGEYMSDGIQNLSWNEKGLRYSLLAQNNNLAKNELIQIAEQLQYK</sequence>
<comment type="caution">
    <text evidence="2">The sequence shown here is derived from an EMBL/GenBank/DDBJ whole genome shotgun (WGS) entry which is preliminary data.</text>
</comment>
<evidence type="ECO:0000313" key="3">
    <source>
        <dbReference type="Proteomes" id="UP001589836"/>
    </source>
</evidence>
<organism evidence="2 3">
    <name type="scientific">Pontibacillus salicampi</name>
    <dbReference type="NCBI Taxonomy" id="1449801"/>
    <lineage>
        <taxon>Bacteria</taxon>
        <taxon>Bacillati</taxon>
        <taxon>Bacillota</taxon>
        <taxon>Bacilli</taxon>
        <taxon>Bacillales</taxon>
        <taxon>Bacillaceae</taxon>
        <taxon>Pontibacillus</taxon>
    </lineage>
</organism>